<comment type="caution">
    <text evidence="1">The sequence shown here is derived from an EMBL/GenBank/DDBJ whole genome shotgun (WGS) entry which is preliminary data.</text>
</comment>
<evidence type="ECO:0000313" key="2">
    <source>
        <dbReference type="Proteomes" id="UP001301958"/>
    </source>
</evidence>
<sequence>MDKLPPEIILEIAQHLCLHFRPDDVKRRWTTDYDYWPITPKFWNVKSLDLDCLVGFDQLEQLSNVRHLRLRDCCMTPQEFTNFAGDCEKLEEFSLEINVNYNPTMNSWRLTGEDVSEALNQRRTTLKVVDIRLHALFLTHINPQDAHWTTTFASFSVLKVLRLRTLRWISREFLNHKYDELLCRGWEVGVLHPMIPKSLEELDVNASCLVGDCFSLLTRKKNGDFAMLKKITLGALMAPPAVGDVEWAMANQFQREGLFVRWCETVGPLHVLSTIRECILPRPHGYRITSHLHETAAKKLH</sequence>
<dbReference type="EMBL" id="MU865448">
    <property type="protein sequence ID" value="KAK4222906.1"/>
    <property type="molecule type" value="Genomic_DNA"/>
</dbReference>
<dbReference type="AlphaFoldDB" id="A0AAN7BEK3"/>
<protein>
    <submittedName>
        <fullName evidence="1">Uncharacterized protein</fullName>
    </submittedName>
</protein>
<evidence type="ECO:0000313" key="1">
    <source>
        <dbReference type="EMBL" id="KAK4222906.1"/>
    </source>
</evidence>
<reference evidence="1" key="1">
    <citation type="journal article" date="2023" name="Mol. Phylogenet. Evol.">
        <title>Genome-scale phylogeny and comparative genomics of the fungal order Sordariales.</title>
        <authorList>
            <person name="Hensen N."/>
            <person name="Bonometti L."/>
            <person name="Westerberg I."/>
            <person name="Brannstrom I.O."/>
            <person name="Guillou S."/>
            <person name="Cros-Aarteil S."/>
            <person name="Calhoun S."/>
            <person name="Haridas S."/>
            <person name="Kuo A."/>
            <person name="Mondo S."/>
            <person name="Pangilinan J."/>
            <person name="Riley R."/>
            <person name="LaButti K."/>
            <person name="Andreopoulos B."/>
            <person name="Lipzen A."/>
            <person name="Chen C."/>
            <person name="Yan M."/>
            <person name="Daum C."/>
            <person name="Ng V."/>
            <person name="Clum A."/>
            <person name="Steindorff A."/>
            <person name="Ohm R.A."/>
            <person name="Martin F."/>
            <person name="Silar P."/>
            <person name="Natvig D.O."/>
            <person name="Lalanne C."/>
            <person name="Gautier V."/>
            <person name="Ament-Velasquez S.L."/>
            <person name="Kruys A."/>
            <person name="Hutchinson M.I."/>
            <person name="Powell A.J."/>
            <person name="Barry K."/>
            <person name="Miller A.N."/>
            <person name="Grigoriev I.V."/>
            <person name="Debuchy R."/>
            <person name="Gladieux P."/>
            <person name="Hiltunen Thoren M."/>
            <person name="Johannesson H."/>
        </authorList>
    </citation>
    <scope>NUCLEOTIDE SEQUENCE</scope>
    <source>
        <strain evidence="1">CBS 990.96</strain>
    </source>
</reference>
<keyword evidence="2" id="KW-1185">Reference proteome</keyword>
<gene>
    <name evidence="1" type="ORF">QBC38DRAFT_459885</name>
</gene>
<dbReference type="Gene3D" id="3.80.10.10">
    <property type="entry name" value="Ribonuclease Inhibitor"/>
    <property type="match status" value="1"/>
</dbReference>
<accession>A0AAN7BEK3</accession>
<dbReference type="SUPFAM" id="SSF52047">
    <property type="entry name" value="RNI-like"/>
    <property type="match status" value="1"/>
</dbReference>
<name>A0AAN7BEK3_9PEZI</name>
<organism evidence="1 2">
    <name type="scientific">Podospora fimiseda</name>
    <dbReference type="NCBI Taxonomy" id="252190"/>
    <lineage>
        <taxon>Eukaryota</taxon>
        <taxon>Fungi</taxon>
        <taxon>Dikarya</taxon>
        <taxon>Ascomycota</taxon>
        <taxon>Pezizomycotina</taxon>
        <taxon>Sordariomycetes</taxon>
        <taxon>Sordariomycetidae</taxon>
        <taxon>Sordariales</taxon>
        <taxon>Podosporaceae</taxon>
        <taxon>Podospora</taxon>
    </lineage>
</organism>
<reference evidence="1" key="2">
    <citation type="submission" date="2023-05" db="EMBL/GenBank/DDBJ databases">
        <authorList>
            <consortium name="Lawrence Berkeley National Laboratory"/>
            <person name="Steindorff A."/>
            <person name="Hensen N."/>
            <person name="Bonometti L."/>
            <person name="Westerberg I."/>
            <person name="Brannstrom I.O."/>
            <person name="Guillou S."/>
            <person name="Cros-Aarteil S."/>
            <person name="Calhoun S."/>
            <person name="Haridas S."/>
            <person name="Kuo A."/>
            <person name="Mondo S."/>
            <person name="Pangilinan J."/>
            <person name="Riley R."/>
            <person name="Labutti K."/>
            <person name="Andreopoulos B."/>
            <person name="Lipzen A."/>
            <person name="Chen C."/>
            <person name="Yanf M."/>
            <person name="Daum C."/>
            <person name="Ng V."/>
            <person name="Clum A."/>
            <person name="Ohm R."/>
            <person name="Martin F."/>
            <person name="Silar P."/>
            <person name="Natvig D."/>
            <person name="Lalanne C."/>
            <person name="Gautier V."/>
            <person name="Ament-Velasquez S.L."/>
            <person name="Kruys A."/>
            <person name="Hutchinson M.I."/>
            <person name="Powell A.J."/>
            <person name="Barry K."/>
            <person name="Miller A.N."/>
            <person name="Grigoriev I.V."/>
            <person name="Debuchy R."/>
            <person name="Gladieux P."/>
            <person name="Thoren M.H."/>
            <person name="Johannesson H."/>
        </authorList>
    </citation>
    <scope>NUCLEOTIDE SEQUENCE</scope>
    <source>
        <strain evidence="1">CBS 990.96</strain>
    </source>
</reference>
<dbReference type="InterPro" id="IPR032675">
    <property type="entry name" value="LRR_dom_sf"/>
</dbReference>
<proteinExistence type="predicted"/>
<dbReference type="Proteomes" id="UP001301958">
    <property type="component" value="Unassembled WGS sequence"/>
</dbReference>